<dbReference type="InterPro" id="IPR023213">
    <property type="entry name" value="CAT-like_dom_sf"/>
</dbReference>
<sequence length="224" mass="24569">MASYDIYNWRETKPRVWQREADEIETHHAALGKAYEESGGEALDCLFHACLTLPVPEGGDLEATSTLFFEALHIGWARLRHLAPADSPPTTEVATLFIITPPQPSTSNINRDIIIRCGHDVIDGTGGLQVMNALLHHPAQAFDQGPGHTLPVFDDKEVARLSPPLRVAVGAPQKLTPELMERLKFLGTCSMKDATSPIEKATIPILRAGSFGEGKCRRRCVRGK</sequence>
<accession>A0AAN6YKK8</accession>
<organism evidence="1 2">
    <name type="scientific">Podospora fimiseda</name>
    <dbReference type="NCBI Taxonomy" id="252190"/>
    <lineage>
        <taxon>Eukaryota</taxon>
        <taxon>Fungi</taxon>
        <taxon>Dikarya</taxon>
        <taxon>Ascomycota</taxon>
        <taxon>Pezizomycotina</taxon>
        <taxon>Sordariomycetes</taxon>
        <taxon>Sordariomycetidae</taxon>
        <taxon>Sordariales</taxon>
        <taxon>Podosporaceae</taxon>
        <taxon>Podospora</taxon>
    </lineage>
</organism>
<evidence type="ECO:0000313" key="2">
    <source>
        <dbReference type="Proteomes" id="UP001301958"/>
    </source>
</evidence>
<reference evidence="1" key="1">
    <citation type="journal article" date="2023" name="Mol. Phylogenet. Evol.">
        <title>Genome-scale phylogeny and comparative genomics of the fungal order Sordariales.</title>
        <authorList>
            <person name="Hensen N."/>
            <person name="Bonometti L."/>
            <person name="Westerberg I."/>
            <person name="Brannstrom I.O."/>
            <person name="Guillou S."/>
            <person name="Cros-Aarteil S."/>
            <person name="Calhoun S."/>
            <person name="Haridas S."/>
            <person name="Kuo A."/>
            <person name="Mondo S."/>
            <person name="Pangilinan J."/>
            <person name="Riley R."/>
            <person name="LaButti K."/>
            <person name="Andreopoulos B."/>
            <person name="Lipzen A."/>
            <person name="Chen C."/>
            <person name="Yan M."/>
            <person name="Daum C."/>
            <person name="Ng V."/>
            <person name="Clum A."/>
            <person name="Steindorff A."/>
            <person name="Ohm R.A."/>
            <person name="Martin F."/>
            <person name="Silar P."/>
            <person name="Natvig D.O."/>
            <person name="Lalanne C."/>
            <person name="Gautier V."/>
            <person name="Ament-Velasquez S.L."/>
            <person name="Kruys A."/>
            <person name="Hutchinson M.I."/>
            <person name="Powell A.J."/>
            <person name="Barry K."/>
            <person name="Miller A.N."/>
            <person name="Grigoriev I.V."/>
            <person name="Debuchy R."/>
            <person name="Gladieux P."/>
            <person name="Hiltunen Thoren M."/>
            <person name="Johannesson H."/>
        </authorList>
    </citation>
    <scope>NUCLEOTIDE SEQUENCE</scope>
    <source>
        <strain evidence="1">CBS 990.96</strain>
    </source>
</reference>
<dbReference type="AlphaFoldDB" id="A0AAN6YKK8"/>
<dbReference type="PANTHER" id="PTHR42034">
    <property type="entry name" value="CHROMOSOME 7, WHOLE GENOME SHOTGUN SEQUENCE-RELATED"/>
    <property type="match status" value="1"/>
</dbReference>
<keyword evidence="2" id="KW-1185">Reference proteome</keyword>
<dbReference type="Gene3D" id="3.30.559.10">
    <property type="entry name" value="Chloramphenicol acetyltransferase-like domain"/>
    <property type="match status" value="2"/>
</dbReference>
<name>A0AAN6YKK8_9PEZI</name>
<proteinExistence type="predicted"/>
<reference evidence="1" key="2">
    <citation type="submission" date="2023-05" db="EMBL/GenBank/DDBJ databases">
        <authorList>
            <consortium name="Lawrence Berkeley National Laboratory"/>
            <person name="Steindorff A."/>
            <person name="Hensen N."/>
            <person name="Bonometti L."/>
            <person name="Westerberg I."/>
            <person name="Brannstrom I.O."/>
            <person name="Guillou S."/>
            <person name="Cros-Aarteil S."/>
            <person name="Calhoun S."/>
            <person name="Haridas S."/>
            <person name="Kuo A."/>
            <person name="Mondo S."/>
            <person name="Pangilinan J."/>
            <person name="Riley R."/>
            <person name="Labutti K."/>
            <person name="Andreopoulos B."/>
            <person name="Lipzen A."/>
            <person name="Chen C."/>
            <person name="Yanf M."/>
            <person name="Daum C."/>
            <person name="Ng V."/>
            <person name="Clum A."/>
            <person name="Ohm R."/>
            <person name="Martin F."/>
            <person name="Silar P."/>
            <person name="Natvig D."/>
            <person name="Lalanne C."/>
            <person name="Gautier V."/>
            <person name="Ament-Velasquez S.L."/>
            <person name="Kruys A."/>
            <person name="Hutchinson M.I."/>
            <person name="Powell A.J."/>
            <person name="Barry K."/>
            <person name="Miller A.N."/>
            <person name="Grigoriev I.V."/>
            <person name="Debuchy R."/>
            <person name="Gladieux P."/>
            <person name="Thoren M.H."/>
            <person name="Johannesson H."/>
        </authorList>
    </citation>
    <scope>NUCLEOTIDE SEQUENCE</scope>
    <source>
        <strain evidence="1">CBS 990.96</strain>
    </source>
</reference>
<evidence type="ECO:0000313" key="1">
    <source>
        <dbReference type="EMBL" id="KAK4220451.1"/>
    </source>
</evidence>
<dbReference type="EMBL" id="MU865798">
    <property type="protein sequence ID" value="KAK4220451.1"/>
    <property type="molecule type" value="Genomic_DNA"/>
</dbReference>
<dbReference type="Proteomes" id="UP001301958">
    <property type="component" value="Unassembled WGS sequence"/>
</dbReference>
<dbReference type="PANTHER" id="PTHR42034:SF1">
    <property type="entry name" value="CONDENSATION DOMAIN-CONTAINING PROTEIN"/>
    <property type="match status" value="1"/>
</dbReference>
<gene>
    <name evidence="1" type="ORF">QBC38DRAFT_527731</name>
</gene>
<protein>
    <submittedName>
        <fullName evidence="1">Uncharacterized protein</fullName>
    </submittedName>
</protein>
<comment type="caution">
    <text evidence="1">The sequence shown here is derived from an EMBL/GenBank/DDBJ whole genome shotgun (WGS) entry which is preliminary data.</text>
</comment>